<dbReference type="RefSeq" id="WP_156736845.1">
    <property type="nucleotide sequence ID" value="NZ_CACRTU010000022.1"/>
</dbReference>
<reference evidence="1" key="1">
    <citation type="submission" date="2019-11" db="EMBL/GenBank/DDBJ databases">
        <authorList>
            <person name="Feng L."/>
        </authorList>
    </citation>
    <scope>NUCLEOTIDE SEQUENCE</scope>
    <source>
        <strain evidence="1">CButyricumLFYP62</strain>
    </source>
</reference>
<sequence length="533" mass="63685">MDKAKELKLKNQEVIVDAKEIKNRYYKSVSSKEKRFICLCCGEYLSYVISDKKKPYFRHINENETTKKCQMRISYDSEQTVYQKAGLSLYLKESGNEFFELYIAFRKIDNKIFNSLLESKEKIIIKYRNKSCEYILNNYNFSHEYTTLKKIDFIAEKYQILYPNFDLKKFLIEVWGEEIEGFLGNESLFTFNDKGGKKVKINEEIKINTEYYYLGSNERIFKNYNNIKVVYKGILEVNNSEYYLSQYKIYKISFIPVNDDEFMKMRVLCRERFRVSLHYNKPNFIGLWPPTVIKNESYKVINFKNEAIGIIKSDKLEKLYCNDKHTVYEIRLKELLDDKYIIRIPIRNYEIPFILQEQYNSIFFVNGGYLNKIKQYENKIVIEDNNGMKIENGIKNKLPLKQGISITSKSRCKIIHKSQNGLVIKKINNYSEIKLENIKFGDTIISFYSGKEEILLQYLKQHKDSNKLLINQLHNKNKNDKSELVDFPIYIKNKLLKSNEYFEIYKIIKIYIFKGKIPIQILKLIEKHFNSKR</sequence>
<evidence type="ECO:0000313" key="1">
    <source>
        <dbReference type="EMBL" id="VYU42959.1"/>
    </source>
</evidence>
<proteinExistence type="predicted"/>
<accession>A0A6N3EUN7</accession>
<dbReference type="AlphaFoldDB" id="A0A6N3EUN7"/>
<organism evidence="1">
    <name type="scientific">Clostridium butyricum</name>
    <dbReference type="NCBI Taxonomy" id="1492"/>
    <lineage>
        <taxon>Bacteria</taxon>
        <taxon>Bacillati</taxon>
        <taxon>Bacillota</taxon>
        <taxon>Clostridia</taxon>
        <taxon>Eubacteriales</taxon>
        <taxon>Clostridiaceae</taxon>
        <taxon>Clostridium</taxon>
    </lineage>
</organism>
<protein>
    <recommendedName>
        <fullName evidence="2">Competence protein</fullName>
    </recommendedName>
</protein>
<gene>
    <name evidence="1" type="ORF">CBLFYP62_02339</name>
</gene>
<dbReference type="EMBL" id="CACRTU010000022">
    <property type="protein sequence ID" value="VYU42959.1"/>
    <property type="molecule type" value="Genomic_DNA"/>
</dbReference>
<name>A0A6N3EUN7_CLOBU</name>
<evidence type="ECO:0008006" key="2">
    <source>
        <dbReference type="Google" id="ProtNLM"/>
    </source>
</evidence>